<accession>A0A6A3AYT4</accession>
<evidence type="ECO:0000256" key="1">
    <source>
        <dbReference type="ARBA" id="ARBA00001974"/>
    </source>
</evidence>
<dbReference type="GO" id="GO:0016614">
    <property type="term" value="F:oxidoreductase activity, acting on CH-OH group of donors"/>
    <property type="evidence" value="ECO:0007669"/>
    <property type="project" value="InterPro"/>
</dbReference>
<keyword evidence="4" id="KW-0274">FAD</keyword>
<dbReference type="PANTHER" id="PTHR45968:SF31">
    <property type="entry name" value="GLUCOSE-METHANOL-CHOLINE (GMC) OXIDOREDUCTASE FAMILY PROTEIN"/>
    <property type="match status" value="1"/>
</dbReference>
<dbReference type="InterPro" id="IPR036188">
    <property type="entry name" value="FAD/NAD-bd_sf"/>
</dbReference>
<proteinExistence type="predicted"/>
<dbReference type="InterPro" id="IPR000172">
    <property type="entry name" value="GMC_OxRdtase_N"/>
</dbReference>
<protein>
    <submittedName>
        <fullName evidence="6">Glucose-methanol-choline (GMC) oxidoreductase family protein</fullName>
    </submittedName>
</protein>
<keyword evidence="3" id="KW-0732">Signal</keyword>
<evidence type="ECO:0000256" key="2">
    <source>
        <dbReference type="ARBA" id="ARBA00022630"/>
    </source>
</evidence>
<evidence type="ECO:0000256" key="4">
    <source>
        <dbReference type="ARBA" id="ARBA00022827"/>
    </source>
</evidence>
<organism evidence="6 7">
    <name type="scientific">Hibiscus syriacus</name>
    <name type="common">Rose of Sharon</name>
    <dbReference type="NCBI Taxonomy" id="106335"/>
    <lineage>
        <taxon>Eukaryota</taxon>
        <taxon>Viridiplantae</taxon>
        <taxon>Streptophyta</taxon>
        <taxon>Embryophyta</taxon>
        <taxon>Tracheophyta</taxon>
        <taxon>Spermatophyta</taxon>
        <taxon>Magnoliopsida</taxon>
        <taxon>eudicotyledons</taxon>
        <taxon>Gunneridae</taxon>
        <taxon>Pentapetalae</taxon>
        <taxon>rosids</taxon>
        <taxon>malvids</taxon>
        <taxon>Malvales</taxon>
        <taxon>Malvaceae</taxon>
        <taxon>Malvoideae</taxon>
        <taxon>Hibiscus</taxon>
    </lineage>
</organism>
<feature type="domain" description="Glucose-methanol-choline oxidoreductase N-terminal" evidence="5">
    <location>
        <begin position="293"/>
        <end position="307"/>
    </location>
</feature>
<comment type="caution">
    <text evidence="6">The sequence shown here is derived from an EMBL/GenBank/DDBJ whole genome shotgun (WGS) entry which is preliminary data.</text>
</comment>
<evidence type="ECO:0000313" key="6">
    <source>
        <dbReference type="EMBL" id="KAE8709691.1"/>
    </source>
</evidence>
<dbReference type="InterPro" id="IPR051871">
    <property type="entry name" value="GMC_Oxidoreductase-Related"/>
</dbReference>
<dbReference type="SUPFAM" id="SSF54373">
    <property type="entry name" value="FAD-linked reductases, C-terminal domain"/>
    <property type="match status" value="1"/>
</dbReference>
<dbReference type="Gene3D" id="3.30.410.40">
    <property type="match status" value="2"/>
</dbReference>
<dbReference type="Proteomes" id="UP000436088">
    <property type="component" value="Unassembled WGS sequence"/>
</dbReference>
<dbReference type="PANTHER" id="PTHR45968">
    <property type="entry name" value="OSJNBA0019K04.7 PROTEIN"/>
    <property type="match status" value="1"/>
</dbReference>
<dbReference type="Gene3D" id="3.50.50.60">
    <property type="entry name" value="FAD/NAD(P)-binding domain"/>
    <property type="match status" value="2"/>
</dbReference>
<dbReference type="EMBL" id="VEPZ02000934">
    <property type="protein sequence ID" value="KAE8709691.1"/>
    <property type="molecule type" value="Genomic_DNA"/>
</dbReference>
<dbReference type="SUPFAM" id="SSF51905">
    <property type="entry name" value="FAD/NAD(P)-binding domain"/>
    <property type="match status" value="1"/>
</dbReference>
<dbReference type="GO" id="GO:0050660">
    <property type="term" value="F:flavin adenine dinucleotide binding"/>
    <property type="evidence" value="ECO:0007669"/>
    <property type="project" value="InterPro"/>
</dbReference>
<evidence type="ECO:0000259" key="5">
    <source>
        <dbReference type="PROSITE" id="PS00624"/>
    </source>
</evidence>
<keyword evidence="7" id="KW-1185">Reference proteome</keyword>
<evidence type="ECO:0000313" key="7">
    <source>
        <dbReference type="Proteomes" id="UP000436088"/>
    </source>
</evidence>
<sequence length="524" mass="57514">MFVGCVGLVWSLRIFSLLIVPMQRKCGGTVLIACGLRHEAHSWDEHFCWLTVNLKGKSLRAFVVAVFTLQPYFCHAETAPRYSFVQEASTAPEVSYHDYIVVGGGVAGCPLAATLSETANVLVLERGGSPYAKPEKTDKGNWVLNILDTLPDSFTEVIVTEDGVYSHRARALGGGSVINGGFYSHAEPEFVKNSGLDEALVNDSYRWVEKKIVFEAPVLEWQAAVRDGLVESGVLPFNGVTYDHINGTKIGSTIFDMDDHRHSAADLLEYADPKNIKVYLHATVHKIIFTQESAIGSPQLLMLSGIGPADQLEALGIEVVLDQPMVGQGLGDNPLNFLFVPSPEPVEISLVSVVGIYLPTTYIEAGSGLNLLPSVDWIPDFILDFLNQTVINVASSESFSDFRFRLIPTQLLVDLVALVPFNQRPRSLDTAKSLEQFCNDTVMSFWHHHGGCQVGKVLDHDYKVLGVDGLRVVDASTFNSTPGTNPQATIMMLGRTMGVRIQKEKGIREVHPTSYVHTMHSDEL</sequence>
<comment type="cofactor">
    <cofactor evidence="1">
        <name>FAD</name>
        <dbReference type="ChEBI" id="CHEBI:57692"/>
    </cofactor>
</comment>
<dbReference type="InterPro" id="IPR007867">
    <property type="entry name" value="GMC_OxRtase_C"/>
</dbReference>
<name>A0A6A3AYT4_HIBSY</name>
<gene>
    <name evidence="6" type="ORF">F3Y22_tig00110328pilonHSYRG00152</name>
</gene>
<keyword evidence="2" id="KW-0285">Flavoprotein</keyword>
<reference evidence="6" key="1">
    <citation type="submission" date="2019-09" db="EMBL/GenBank/DDBJ databases">
        <title>Draft genome information of white flower Hibiscus syriacus.</title>
        <authorList>
            <person name="Kim Y.-M."/>
        </authorList>
    </citation>
    <scope>NUCLEOTIDE SEQUENCE [LARGE SCALE GENOMIC DNA]</scope>
    <source>
        <strain evidence="6">YM2019G1</strain>
    </source>
</reference>
<dbReference type="AlphaFoldDB" id="A0A6A3AYT4"/>
<dbReference type="PROSITE" id="PS00624">
    <property type="entry name" value="GMC_OXRED_2"/>
    <property type="match status" value="1"/>
</dbReference>
<dbReference type="Pfam" id="PF05199">
    <property type="entry name" value="GMC_oxred_C"/>
    <property type="match status" value="1"/>
</dbReference>
<evidence type="ECO:0000256" key="3">
    <source>
        <dbReference type="ARBA" id="ARBA00022729"/>
    </source>
</evidence>